<gene>
    <name evidence="19" type="ORF">QO015_003238</name>
</gene>
<sequence length="474" mass="50078">MRASLPRLWPRSLAGRLVIMLVAALALAQLGLTLILRVQQDALLDGVIHGQALNQTVALARLLTDYPASDGERIARAFGSRGSCASVAAAPPPAHPPGPAERDLAQLLQQMLHGVEAAPPIVSVEPLGPDRHPCPTGRPGPPPPDHRPPAPEGDRPGGPRRVAAVAMTVPLADGRFATLRSAVELPGGFGRVALLSFLLSALAVAAVAVLAIRGQTRSLRHLADASERFGRGEAVPHLAETGPSEVVAATRAFNTMQQRLGDFMSDRLRLLASISHDLRTPLTTLRLKAEFIEDEAVRDDIVATIDELTVICEATLAFTRAEATSEATALLRLDQLVADCIEEFRLAGADVEAADLAAVTYPCRPVALKRALRNLVENAVRYGHEARVSVRDEADAVAVAVADAGPGLPEDRMDEAFQPFVRLEPSRSTETGGIGLGLAIARSIVQAHGGTLMLENRPQGGLVATIRLPKAAAS</sequence>
<evidence type="ECO:0000256" key="14">
    <source>
        <dbReference type="ARBA" id="ARBA00023136"/>
    </source>
</evidence>
<dbReference type="InterPro" id="IPR050980">
    <property type="entry name" value="2C_sensor_his_kinase"/>
</dbReference>
<dbReference type="Pfam" id="PF00672">
    <property type="entry name" value="HAMP"/>
    <property type="match status" value="1"/>
</dbReference>
<comment type="caution">
    <text evidence="19">The sequence shown here is derived from an EMBL/GenBank/DDBJ whole genome shotgun (WGS) entry which is preliminary data.</text>
</comment>
<evidence type="ECO:0000256" key="3">
    <source>
        <dbReference type="ARBA" id="ARBA00012438"/>
    </source>
</evidence>
<dbReference type="PRINTS" id="PR00344">
    <property type="entry name" value="BCTRLSENSOR"/>
</dbReference>
<evidence type="ECO:0000256" key="2">
    <source>
        <dbReference type="ARBA" id="ARBA00004429"/>
    </source>
</evidence>
<keyword evidence="8 16" id="KW-0812">Transmembrane</keyword>
<dbReference type="CDD" id="cd00082">
    <property type="entry name" value="HisKA"/>
    <property type="match status" value="1"/>
</dbReference>
<dbReference type="SUPFAM" id="SSF47384">
    <property type="entry name" value="Homodimeric domain of signal transducing histidine kinase"/>
    <property type="match status" value="1"/>
</dbReference>
<dbReference type="SMART" id="SM00387">
    <property type="entry name" value="HATPase_c"/>
    <property type="match status" value="1"/>
</dbReference>
<comment type="subcellular location">
    <subcellularLocation>
        <location evidence="2">Cell inner membrane</location>
        <topology evidence="2">Multi-pass membrane protein</topology>
    </subcellularLocation>
</comment>
<dbReference type="InterPro" id="IPR003661">
    <property type="entry name" value="HisK_dim/P_dom"/>
</dbReference>
<evidence type="ECO:0000256" key="4">
    <source>
        <dbReference type="ARBA" id="ARBA00022475"/>
    </source>
</evidence>
<protein>
    <recommendedName>
        <fullName evidence="3">histidine kinase</fullName>
        <ecNumber evidence="3">2.7.13.3</ecNumber>
    </recommendedName>
</protein>
<evidence type="ECO:0000256" key="10">
    <source>
        <dbReference type="ARBA" id="ARBA00022777"/>
    </source>
</evidence>
<dbReference type="Proteomes" id="UP001223743">
    <property type="component" value="Unassembled WGS sequence"/>
</dbReference>
<comment type="catalytic activity">
    <reaction evidence="1">
        <text>ATP + protein L-histidine = ADP + protein N-phospho-L-histidine.</text>
        <dbReference type="EC" id="2.7.13.3"/>
    </reaction>
</comment>
<keyword evidence="13" id="KW-0902">Two-component regulatory system</keyword>
<keyword evidence="7" id="KW-0808">Transferase</keyword>
<dbReference type="InterPro" id="IPR003594">
    <property type="entry name" value="HATPase_dom"/>
</dbReference>
<evidence type="ECO:0000313" key="19">
    <source>
        <dbReference type="EMBL" id="MDQ0517625.1"/>
    </source>
</evidence>
<dbReference type="CDD" id="cd06225">
    <property type="entry name" value="HAMP"/>
    <property type="match status" value="1"/>
</dbReference>
<evidence type="ECO:0000259" key="17">
    <source>
        <dbReference type="PROSITE" id="PS50109"/>
    </source>
</evidence>
<evidence type="ECO:0000256" key="8">
    <source>
        <dbReference type="ARBA" id="ARBA00022692"/>
    </source>
</evidence>
<feature type="domain" description="HAMP" evidence="18">
    <location>
        <begin position="213"/>
        <end position="265"/>
    </location>
</feature>
<evidence type="ECO:0000256" key="5">
    <source>
        <dbReference type="ARBA" id="ARBA00022519"/>
    </source>
</evidence>
<dbReference type="Pfam" id="PF02518">
    <property type="entry name" value="HATPase_c"/>
    <property type="match status" value="1"/>
</dbReference>
<evidence type="ECO:0000256" key="7">
    <source>
        <dbReference type="ARBA" id="ARBA00022679"/>
    </source>
</evidence>
<evidence type="ECO:0000256" key="6">
    <source>
        <dbReference type="ARBA" id="ARBA00022553"/>
    </source>
</evidence>
<dbReference type="PROSITE" id="PS50109">
    <property type="entry name" value="HIS_KIN"/>
    <property type="match status" value="1"/>
</dbReference>
<keyword evidence="10 19" id="KW-0418">Kinase</keyword>
<keyword evidence="5" id="KW-0997">Cell inner membrane</keyword>
<keyword evidence="14 16" id="KW-0472">Membrane</keyword>
<accession>A0ABU0M9I3</accession>
<keyword evidence="12 16" id="KW-1133">Transmembrane helix</keyword>
<dbReference type="SMART" id="SM00304">
    <property type="entry name" value="HAMP"/>
    <property type="match status" value="1"/>
</dbReference>
<dbReference type="PANTHER" id="PTHR44936">
    <property type="entry name" value="SENSOR PROTEIN CREC"/>
    <property type="match status" value="1"/>
</dbReference>
<keyword evidence="20" id="KW-1185">Reference proteome</keyword>
<feature type="transmembrane region" description="Helical" evidence="16">
    <location>
        <begin position="192"/>
        <end position="212"/>
    </location>
</feature>
<feature type="compositionally biased region" description="Basic and acidic residues" evidence="15">
    <location>
        <begin position="144"/>
        <end position="157"/>
    </location>
</feature>
<evidence type="ECO:0000256" key="13">
    <source>
        <dbReference type="ARBA" id="ARBA00023012"/>
    </source>
</evidence>
<name>A0ABU0M9I3_9HYPH</name>
<evidence type="ECO:0000256" key="12">
    <source>
        <dbReference type="ARBA" id="ARBA00022989"/>
    </source>
</evidence>
<evidence type="ECO:0000256" key="16">
    <source>
        <dbReference type="SAM" id="Phobius"/>
    </source>
</evidence>
<dbReference type="Gene3D" id="3.30.565.10">
    <property type="entry name" value="Histidine kinase-like ATPase, C-terminal domain"/>
    <property type="match status" value="1"/>
</dbReference>
<dbReference type="EMBL" id="JAUSWJ010000001">
    <property type="protein sequence ID" value="MDQ0517625.1"/>
    <property type="molecule type" value="Genomic_DNA"/>
</dbReference>
<dbReference type="PROSITE" id="PS50885">
    <property type="entry name" value="HAMP"/>
    <property type="match status" value="1"/>
</dbReference>
<dbReference type="SUPFAM" id="SSF55874">
    <property type="entry name" value="ATPase domain of HSP90 chaperone/DNA topoisomerase II/histidine kinase"/>
    <property type="match status" value="1"/>
</dbReference>
<dbReference type="GO" id="GO:0016301">
    <property type="term" value="F:kinase activity"/>
    <property type="evidence" value="ECO:0007669"/>
    <property type="project" value="UniProtKB-KW"/>
</dbReference>
<keyword evidence="9" id="KW-0547">Nucleotide-binding</keyword>
<dbReference type="InterPro" id="IPR004358">
    <property type="entry name" value="Sig_transdc_His_kin-like_C"/>
</dbReference>
<feature type="region of interest" description="Disordered" evidence="15">
    <location>
        <begin position="122"/>
        <end position="160"/>
    </location>
</feature>
<reference evidence="19 20" key="1">
    <citation type="submission" date="2023-07" db="EMBL/GenBank/DDBJ databases">
        <title>Genomic Encyclopedia of Type Strains, Phase IV (KMG-IV): sequencing the most valuable type-strain genomes for metagenomic binning, comparative biology and taxonomic classification.</title>
        <authorList>
            <person name="Goeker M."/>
        </authorList>
    </citation>
    <scope>NUCLEOTIDE SEQUENCE [LARGE SCALE GENOMIC DNA]</scope>
    <source>
        <strain evidence="19 20">B1-1</strain>
    </source>
</reference>
<dbReference type="RefSeq" id="WP_266282986.1">
    <property type="nucleotide sequence ID" value="NZ_JAPKNF010000002.1"/>
</dbReference>
<evidence type="ECO:0000256" key="11">
    <source>
        <dbReference type="ARBA" id="ARBA00022840"/>
    </source>
</evidence>
<organism evidence="19 20">
    <name type="scientific">Kaistia geumhonensis</name>
    <dbReference type="NCBI Taxonomy" id="410839"/>
    <lineage>
        <taxon>Bacteria</taxon>
        <taxon>Pseudomonadati</taxon>
        <taxon>Pseudomonadota</taxon>
        <taxon>Alphaproteobacteria</taxon>
        <taxon>Hyphomicrobiales</taxon>
        <taxon>Kaistiaceae</taxon>
        <taxon>Kaistia</taxon>
    </lineage>
</organism>
<evidence type="ECO:0000313" key="20">
    <source>
        <dbReference type="Proteomes" id="UP001223743"/>
    </source>
</evidence>
<evidence type="ECO:0000256" key="1">
    <source>
        <dbReference type="ARBA" id="ARBA00000085"/>
    </source>
</evidence>
<dbReference type="InterPro" id="IPR003660">
    <property type="entry name" value="HAMP_dom"/>
</dbReference>
<dbReference type="SMART" id="SM00388">
    <property type="entry name" value="HisKA"/>
    <property type="match status" value="1"/>
</dbReference>
<keyword evidence="4" id="KW-1003">Cell membrane</keyword>
<dbReference type="EC" id="2.7.13.3" evidence="3"/>
<keyword evidence="6" id="KW-0597">Phosphoprotein</keyword>
<dbReference type="InterPro" id="IPR036890">
    <property type="entry name" value="HATPase_C_sf"/>
</dbReference>
<dbReference type="InterPro" id="IPR036097">
    <property type="entry name" value="HisK_dim/P_sf"/>
</dbReference>
<keyword evidence="11" id="KW-0067">ATP-binding</keyword>
<dbReference type="InterPro" id="IPR005467">
    <property type="entry name" value="His_kinase_dom"/>
</dbReference>
<evidence type="ECO:0000256" key="9">
    <source>
        <dbReference type="ARBA" id="ARBA00022741"/>
    </source>
</evidence>
<evidence type="ECO:0000259" key="18">
    <source>
        <dbReference type="PROSITE" id="PS50885"/>
    </source>
</evidence>
<dbReference type="PANTHER" id="PTHR44936:SF5">
    <property type="entry name" value="SENSOR HISTIDINE KINASE ENVZ"/>
    <property type="match status" value="1"/>
</dbReference>
<dbReference type="Pfam" id="PF00512">
    <property type="entry name" value="HisKA"/>
    <property type="match status" value="1"/>
</dbReference>
<evidence type="ECO:0000256" key="15">
    <source>
        <dbReference type="SAM" id="MobiDB-lite"/>
    </source>
</evidence>
<dbReference type="Gene3D" id="1.10.287.130">
    <property type="match status" value="1"/>
</dbReference>
<feature type="domain" description="Histidine kinase" evidence="17">
    <location>
        <begin position="273"/>
        <end position="472"/>
    </location>
</feature>
<proteinExistence type="predicted"/>